<evidence type="ECO:0000313" key="2">
    <source>
        <dbReference type="Proteomes" id="UP000701853"/>
    </source>
</evidence>
<evidence type="ECO:0000313" key="1">
    <source>
        <dbReference type="EMBL" id="KAG8498069.1"/>
    </source>
</evidence>
<dbReference type="OrthoDB" id="10432088at2759"/>
<dbReference type="Proteomes" id="UP000701853">
    <property type="component" value="Chromosome 3"/>
</dbReference>
<comment type="caution">
    <text evidence="1">The sequence shown here is derived from an EMBL/GenBank/DDBJ whole genome shotgun (WGS) entry which is preliminary data.</text>
</comment>
<proteinExistence type="predicted"/>
<gene>
    <name evidence="1" type="ORF">CXB51_007447</name>
</gene>
<dbReference type="AlphaFoldDB" id="A0A8J6D722"/>
<accession>A0A8J6D722</accession>
<keyword evidence="2" id="KW-1185">Reference proteome</keyword>
<organism evidence="1 2">
    <name type="scientific">Gossypium anomalum</name>
    <dbReference type="NCBI Taxonomy" id="47600"/>
    <lineage>
        <taxon>Eukaryota</taxon>
        <taxon>Viridiplantae</taxon>
        <taxon>Streptophyta</taxon>
        <taxon>Embryophyta</taxon>
        <taxon>Tracheophyta</taxon>
        <taxon>Spermatophyta</taxon>
        <taxon>Magnoliopsida</taxon>
        <taxon>eudicotyledons</taxon>
        <taxon>Gunneridae</taxon>
        <taxon>Pentapetalae</taxon>
        <taxon>rosids</taxon>
        <taxon>malvids</taxon>
        <taxon>Malvales</taxon>
        <taxon>Malvaceae</taxon>
        <taxon>Malvoideae</taxon>
        <taxon>Gossypium</taxon>
    </lineage>
</organism>
<protein>
    <submittedName>
        <fullName evidence="1">Uncharacterized protein</fullName>
    </submittedName>
</protein>
<sequence>MAKIGGATKKRMFLLLFRFVPNGERPSTRRVEERWPTEKALLTCKARVERSRVAYSAGQRGNG</sequence>
<reference evidence="1 2" key="1">
    <citation type="journal article" date="2021" name="bioRxiv">
        <title>The Gossypium anomalum genome as a resource for cotton improvement and evolutionary analysis of hybrid incompatibility.</title>
        <authorList>
            <person name="Grover C.E."/>
            <person name="Yuan D."/>
            <person name="Arick M.A."/>
            <person name="Miller E.R."/>
            <person name="Hu G."/>
            <person name="Peterson D.G."/>
            <person name="Wendel J.F."/>
            <person name="Udall J.A."/>
        </authorList>
    </citation>
    <scope>NUCLEOTIDE SEQUENCE [LARGE SCALE GENOMIC DNA]</scope>
    <source>
        <strain evidence="1">JFW-Udall</strain>
        <tissue evidence="1">Leaf</tissue>
    </source>
</reference>
<dbReference type="EMBL" id="JAHUZN010000003">
    <property type="protein sequence ID" value="KAG8498069.1"/>
    <property type="molecule type" value="Genomic_DNA"/>
</dbReference>
<name>A0A8J6D722_9ROSI</name>